<evidence type="ECO:0000256" key="2">
    <source>
        <dbReference type="ARBA" id="ARBA00022670"/>
    </source>
</evidence>
<dbReference type="CDD" id="cd00041">
    <property type="entry name" value="CUB"/>
    <property type="match status" value="1"/>
</dbReference>
<dbReference type="InterPro" id="IPR000859">
    <property type="entry name" value="CUB_dom"/>
</dbReference>
<comment type="cofactor">
    <cofactor evidence="9 10">
        <name>Zn(2+)</name>
        <dbReference type="ChEBI" id="CHEBI:29105"/>
    </cofactor>
    <text evidence="9 10">Binds 1 zinc ion per subunit.</text>
</comment>
<dbReference type="SUPFAM" id="SSF55486">
    <property type="entry name" value="Metalloproteases ('zincins'), catalytic domain"/>
    <property type="match status" value="1"/>
</dbReference>
<proteinExistence type="predicted"/>
<dbReference type="InterPro" id="IPR024079">
    <property type="entry name" value="MetalloPept_cat_dom_sf"/>
</dbReference>
<feature type="binding site" evidence="9">
    <location>
        <position position="324"/>
    </location>
    <ligand>
        <name>Zn(2+)</name>
        <dbReference type="ChEBI" id="CHEBI:29105"/>
        <note>catalytic</note>
    </ligand>
</feature>
<dbReference type="InterPro" id="IPR001506">
    <property type="entry name" value="Peptidase_M12A"/>
</dbReference>
<dbReference type="PANTHER" id="PTHR10127">
    <property type="entry name" value="DISCOIDIN, CUB, EGF, LAMININ , AND ZINC METALLOPROTEASE DOMAIN CONTAINING"/>
    <property type="match status" value="1"/>
</dbReference>
<dbReference type="InterPro" id="IPR006026">
    <property type="entry name" value="Peptidase_Metallo"/>
</dbReference>
<feature type="region of interest" description="Disordered" evidence="11">
    <location>
        <begin position="464"/>
        <end position="500"/>
    </location>
</feature>
<dbReference type="GO" id="GO:0004222">
    <property type="term" value="F:metalloendopeptidase activity"/>
    <property type="evidence" value="ECO:0007669"/>
    <property type="project" value="UniProtKB-UniRule"/>
</dbReference>
<keyword evidence="4 9" id="KW-0378">Hydrolase</keyword>
<keyword evidence="1" id="KW-0245">EGF-like domain</keyword>
<evidence type="ECO:0000256" key="7">
    <source>
        <dbReference type="ARBA" id="ARBA00023157"/>
    </source>
</evidence>
<keyword evidence="8" id="KW-0325">Glycoprotein</keyword>
<name>A0A914W6P3_9BILA</name>
<dbReference type="CDD" id="cd04280">
    <property type="entry name" value="ZnMc_astacin_like"/>
    <property type="match status" value="1"/>
</dbReference>
<feature type="compositionally biased region" description="Low complexity" evidence="11">
    <location>
        <begin position="472"/>
        <end position="500"/>
    </location>
</feature>
<dbReference type="GO" id="GO:0008270">
    <property type="term" value="F:zinc ion binding"/>
    <property type="evidence" value="ECO:0007669"/>
    <property type="project" value="UniProtKB-UniRule"/>
</dbReference>
<evidence type="ECO:0000313" key="13">
    <source>
        <dbReference type="Proteomes" id="UP000887566"/>
    </source>
</evidence>
<dbReference type="InterPro" id="IPR000884">
    <property type="entry name" value="TSP1_rpt"/>
</dbReference>
<evidence type="ECO:0000256" key="10">
    <source>
        <dbReference type="RuleBase" id="RU361183"/>
    </source>
</evidence>
<dbReference type="EC" id="3.4.24.-" evidence="10"/>
<dbReference type="GO" id="GO:0006508">
    <property type="term" value="P:proteolysis"/>
    <property type="evidence" value="ECO:0007669"/>
    <property type="project" value="UniProtKB-KW"/>
</dbReference>
<dbReference type="Pfam" id="PF01400">
    <property type="entry name" value="Astacin"/>
    <property type="match status" value="1"/>
</dbReference>
<protein>
    <recommendedName>
        <fullName evidence="10">Metalloendopeptidase</fullName>
        <ecNumber evidence="10">3.4.24.-</ecNumber>
    </recommendedName>
</protein>
<dbReference type="SMART" id="SM00209">
    <property type="entry name" value="TSP1"/>
    <property type="match status" value="1"/>
</dbReference>
<keyword evidence="5 9" id="KW-0862">Zinc</keyword>
<keyword evidence="6 9" id="KW-0482">Metalloprotease</keyword>
<reference evidence="14" key="1">
    <citation type="submission" date="2022-11" db="UniProtKB">
        <authorList>
            <consortium name="WormBaseParasite"/>
        </authorList>
    </citation>
    <scope>IDENTIFICATION</scope>
</reference>
<dbReference type="PRINTS" id="PR00480">
    <property type="entry name" value="ASTACIN"/>
</dbReference>
<evidence type="ECO:0000256" key="5">
    <source>
        <dbReference type="ARBA" id="ARBA00022833"/>
    </source>
</evidence>
<dbReference type="InterPro" id="IPR036383">
    <property type="entry name" value="TSP1_rpt_sf"/>
</dbReference>
<feature type="binding site" evidence="9">
    <location>
        <position position="334"/>
    </location>
    <ligand>
        <name>Zn(2+)</name>
        <dbReference type="ChEBI" id="CHEBI:29105"/>
        <note>catalytic</note>
    </ligand>
</feature>
<evidence type="ECO:0000256" key="3">
    <source>
        <dbReference type="ARBA" id="ARBA00022723"/>
    </source>
</evidence>
<keyword evidence="7" id="KW-1015">Disulfide bond</keyword>
<comment type="caution">
    <text evidence="9">Lacks conserved residue(s) required for the propagation of feature annotation.</text>
</comment>
<dbReference type="SMART" id="SM00235">
    <property type="entry name" value="ZnMc"/>
    <property type="match status" value="1"/>
</dbReference>
<sequence length="591" mass="65597">MRSGHSRRAQAMGAGGGGEKPNQSLPSDYHLRGRRCPVGRRSEIQSRHRREERVAGVWLATIWLTKRPTKRDRSVTTHRGGRPLSNRAHVVVNVAERAERICPPPPTVTATSDRPNASKRRGDTSSPPFCDADNEKYQKLKAEIIEHTSMTSESFDQFRESLKTLNKIAQQKFLGHVEEEEIPYTISVTEGSELTEISSNLFEGDILLTPEQMAAVLRSAQEDLNQNISSDAKTRVKRKMISDTSLRWRMPIRYTINRDVDSASVLGAIKTWQDNTCITFQNSASGNYINFFRGSGCYSSIGMVGGRQAVSIGYGCESVGIAAHEIGHALGFWHEHTRYHRDSHVQIVETNIQGSLDNFEKRSRSEMVTYGIPYDFGSVMHYGPTAPPGQQVILDVTAFSFRSATTCINEYLEIKFDTDLGNTGARMCTRRPTSAFTSDGNRAVVIFKGVSGSFSLRYRYDGPPVTVPPTTRPTTDTPRTTTTSTTTTSTITSTDDPSVSGTWGPWSEWTHCVGASCGGCGRRFRQRECLKDPCSGQRIMSEACNFNACVCNLRQCEYQCCAPYVFIPPDRCGQVSSVVIEPSTDEQSLNV</sequence>
<accession>A0A914W6P3</accession>
<dbReference type="Gene3D" id="2.20.100.10">
    <property type="entry name" value="Thrombospondin type-1 (TSP1) repeat"/>
    <property type="match status" value="1"/>
</dbReference>
<dbReference type="InterPro" id="IPR035914">
    <property type="entry name" value="Sperma_CUB_dom_sf"/>
</dbReference>
<dbReference type="Proteomes" id="UP000887566">
    <property type="component" value="Unplaced"/>
</dbReference>
<dbReference type="WBParaSite" id="PSAMB.scaffold3393size18464.g21348.t1">
    <property type="protein sequence ID" value="PSAMB.scaffold3393size18464.g21348.t1"/>
    <property type="gene ID" value="PSAMB.scaffold3393size18464.g21348"/>
</dbReference>
<evidence type="ECO:0000256" key="4">
    <source>
        <dbReference type="ARBA" id="ARBA00022801"/>
    </source>
</evidence>
<organism evidence="13 14">
    <name type="scientific">Plectus sambesii</name>
    <dbReference type="NCBI Taxonomy" id="2011161"/>
    <lineage>
        <taxon>Eukaryota</taxon>
        <taxon>Metazoa</taxon>
        <taxon>Ecdysozoa</taxon>
        <taxon>Nematoda</taxon>
        <taxon>Chromadorea</taxon>
        <taxon>Plectida</taxon>
        <taxon>Plectina</taxon>
        <taxon>Plectoidea</taxon>
        <taxon>Plectidae</taxon>
        <taxon>Plectus</taxon>
    </lineage>
</organism>
<evidence type="ECO:0000256" key="11">
    <source>
        <dbReference type="SAM" id="MobiDB-lite"/>
    </source>
</evidence>
<dbReference type="PROSITE" id="PS50092">
    <property type="entry name" value="TSP1"/>
    <property type="match status" value="1"/>
</dbReference>
<feature type="region of interest" description="Disordered" evidence="11">
    <location>
        <begin position="1"/>
        <end position="36"/>
    </location>
</feature>
<dbReference type="PROSITE" id="PS51864">
    <property type="entry name" value="ASTACIN"/>
    <property type="match status" value="1"/>
</dbReference>
<feature type="active site" evidence="9">
    <location>
        <position position="325"/>
    </location>
</feature>
<feature type="binding site" evidence="9">
    <location>
        <position position="328"/>
    </location>
    <ligand>
        <name>Zn(2+)</name>
        <dbReference type="ChEBI" id="CHEBI:29105"/>
        <note>catalytic</note>
    </ligand>
</feature>
<dbReference type="AlphaFoldDB" id="A0A914W6P3"/>
<evidence type="ECO:0000259" key="12">
    <source>
        <dbReference type="PROSITE" id="PS51864"/>
    </source>
</evidence>
<keyword evidence="2 9" id="KW-0645">Protease</keyword>
<dbReference type="SUPFAM" id="SSF49854">
    <property type="entry name" value="Spermadhesin, CUB domain"/>
    <property type="match status" value="1"/>
</dbReference>
<keyword evidence="13" id="KW-1185">Reference proteome</keyword>
<keyword evidence="3 9" id="KW-0479">Metal-binding</keyword>
<evidence type="ECO:0000256" key="6">
    <source>
        <dbReference type="ARBA" id="ARBA00023049"/>
    </source>
</evidence>
<dbReference type="SUPFAM" id="SSF82895">
    <property type="entry name" value="TSP-1 type 1 repeat"/>
    <property type="match status" value="1"/>
</dbReference>
<evidence type="ECO:0000256" key="9">
    <source>
        <dbReference type="PROSITE-ProRule" id="PRU01211"/>
    </source>
</evidence>
<dbReference type="InterPro" id="IPR034035">
    <property type="entry name" value="Astacin-like_dom"/>
</dbReference>
<dbReference type="Gene3D" id="3.40.390.10">
    <property type="entry name" value="Collagenase (Catalytic Domain)"/>
    <property type="match status" value="1"/>
</dbReference>
<feature type="region of interest" description="Disordered" evidence="11">
    <location>
        <begin position="101"/>
        <end position="131"/>
    </location>
</feature>
<evidence type="ECO:0000256" key="1">
    <source>
        <dbReference type="ARBA" id="ARBA00022536"/>
    </source>
</evidence>
<evidence type="ECO:0000313" key="14">
    <source>
        <dbReference type="WBParaSite" id="PSAMB.scaffold3393size18464.g21348.t1"/>
    </source>
</evidence>
<evidence type="ECO:0000256" key="8">
    <source>
        <dbReference type="ARBA" id="ARBA00023180"/>
    </source>
</evidence>
<dbReference type="PANTHER" id="PTHR10127:SF877">
    <property type="entry name" value="ZINC METALLOPROTEINASE NAS-34"/>
    <property type="match status" value="1"/>
</dbReference>
<feature type="domain" description="Peptidase M12A" evidence="12">
    <location>
        <begin position="238"/>
        <end position="451"/>
    </location>
</feature>